<gene>
    <name evidence="2" type="primary">Acey_s0302.g1850</name>
    <name evidence="2" type="ORF">Y032_0302g1850</name>
</gene>
<keyword evidence="3" id="KW-1185">Reference proteome</keyword>
<comment type="caution">
    <text evidence="2">The sequence shown here is derived from an EMBL/GenBank/DDBJ whole genome shotgun (WGS) entry which is preliminary data.</text>
</comment>
<protein>
    <recommendedName>
        <fullName evidence="4">Secreted protein</fullName>
    </recommendedName>
</protein>
<reference evidence="3" key="1">
    <citation type="journal article" date="2015" name="Nat. Genet.">
        <title>The genome and transcriptome of the zoonotic hookworm Ancylostoma ceylanicum identify infection-specific gene families.</title>
        <authorList>
            <person name="Schwarz E.M."/>
            <person name="Hu Y."/>
            <person name="Antoshechkin I."/>
            <person name="Miller M.M."/>
            <person name="Sternberg P.W."/>
            <person name="Aroian R.V."/>
        </authorList>
    </citation>
    <scope>NUCLEOTIDE SEQUENCE</scope>
    <source>
        <strain evidence="3">HY135</strain>
    </source>
</reference>
<proteinExistence type="predicted"/>
<accession>A0A016S3J4</accession>
<sequence>MLQILFLVINKAFPTFSILPCLLLRASQNACHAGSDFRSLGVVFKVNGRSGRATHAPAGAGRRRRAVAGAVSGGGSIPTHSAACVCRPSRHSHEAPTVAVSTSIPLPTARL</sequence>
<evidence type="ECO:0000256" key="1">
    <source>
        <dbReference type="SAM" id="SignalP"/>
    </source>
</evidence>
<evidence type="ECO:0000313" key="2">
    <source>
        <dbReference type="EMBL" id="EYB85213.1"/>
    </source>
</evidence>
<evidence type="ECO:0008006" key="4">
    <source>
        <dbReference type="Google" id="ProtNLM"/>
    </source>
</evidence>
<dbReference type="AlphaFoldDB" id="A0A016S3J4"/>
<keyword evidence="1" id="KW-0732">Signal</keyword>
<feature type="signal peptide" evidence="1">
    <location>
        <begin position="1"/>
        <end position="17"/>
    </location>
</feature>
<name>A0A016S3J4_9BILA</name>
<feature type="chain" id="PRO_5001488983" description="Secreted protein" evidence="1">
    <location>
        <begin position="18"/>
        <end position="111"/>
    </location>
</feature>
<evidence type="ECO:0000313" key="3">
    <source>
        <dbReference type="Proteomes" id="UP000024635"/>
    </source>
</evidence>
<dbReference type="EMBL" id="JARK01001638">
    <property type="protein sequence ID" value="EYB85213.1"/>
    <property type="molecule type" value="Genomic_DNA"/>
</dbReference>
<organism evidence="2 3">
    <name type="scientific">Ancylostoma ceylanicum</name>
    <dbReference type="NCBI Taxonomy" id="53326"/>
    <lineage>
        <taxon>Eukaryota</taxon>
        <taxon>Metazoa</taxon>
        <taxon>Ecdysozoa</taxon>
        <taxon>Nematoda</taxon>
        <taxon>Chromadorea</taxon>
        <taxon>Rhabditida</taxon>
        <taxon>Rhabditina</taxon>
        <taxon>Rhabditomorpha</taxon>
        <taxon>Strongyloidea</taxon>
        <taxon>Ancylostomatidae</taxon>
        <taxon>Ancylostomatinae</taxon>
        <taxon>Ancylostoma</taxon>
    </lineage>
</organism>
<dbReference type="Proteomes" id="UP000024635">
    <property type="component" value="Unassembled WGS sequence"/>
</dbReference>